<organism evidence="3 4">
    <name type="scientific">Trichostrongylus colubriformis</name>
    <name type="common">Black scour worm</name>
    <dbReference type="NCBI Taxonomy" id="6319"/>
    <lineage>
        <taxon>Eukaryota</taxon>
        <taxon>Metazoa</taxon>
        <taxon>Ecdysozoa</taxon>
        <taxon>Nematoda</taxon>
        <taxon>Chromadorea</taxon>
        <taxon>Rhabditida</taxon>
        <taxon>Rhabditina</taxon>
        <taxon>Rhabditomorpha</taxon>
        <taxon>Strongyloidea</taxon>
        <taxon>Trichostrongylidae</taxon>
        <taxon>Trichostrongylus</taxon>
    </lineage>
</organism>
<feature type="disulfide bond" evidence="1">
    <location>
        <begin position="373"/>
        <end position="382"/>
    </location>
</feature>
<dbReference type="InterPro" id="IPR006582">
    <property type="entry name" value="MD_domain"/>
</dbReference>
<comment type="caution">
    <text evidence="3">The sequence shown here is derived from an EMBL/GenBank/DDBJ whole genome shotgun (WGS) entry which is preliminary data.</text>
</comment>
<dbReference type="Gene3D" id="2.10.25.10">
    <property type="entry name" value="Laminin"/>
    <property type="match status" value="1"/>
</dbReference>
<evidence type="ECO:0000256" key="1">
    <source>
        <dbReference type="PROSITE-ProRule" id="PRU00076"/>
    </source>
</evidence>
<gene>
    <name evidence="3" type="ORF">GCK32_011783</name>
</gene>
<dbReference type="Pfam" id="PF24415">
    <property type="entry name" value="Ig_Irg-7"/>
    <property type="match status" value="1"/>
</dbReference>
<accession>A0AAN8FJU5</accession>
<dbReference type="InterPro" id="IPR053295">
    <property type="entry name" value="Innate_immunity_reg"/>
</dbReference>
<keyword evidence="4" id="KW-1185">Reference proteome</keyword>
<dbReference type="PROSITE" id="PS50026">
    <property type="entry name" value="EGF_3"/>
    <property type="match status" value="1"/>
</dbReference>
<dbReference type="InterPro" id="IPR057085">
    <property type="entry name" value="Ig_Irg-7"/>
</dbReference>
<dbReference type="Proteomes" id="UP001331761">
    <property type="component" value="Unassembled WGS sequence"/>
</dbReference>
<name>A0AAN8FJU5_TRICO</name>
<dbReference type="AlphaFoldDB" id="A0AAN8FJU5"/>
<dbReference type="PANTHER" id="PTHR47324:SF1">
    <property type="entry name" value="EGF-LIKE DOMAIN-CONTAINING PROTEIN-RELATED"/>
    <property type="match status" value="1"/>
</dbReference>
<reference evidence="3 4" key="1">
    <citation type="submission" date="2019-10" db="EMBL/GenBank/DDBJ databases">
        <title>Assembly and Annotation for the nematode Trichostrongylus colubriformis.</title>
        <authorList>
            <person name="Martin J."/>
        </authorList>
    </citation>
    <scope>NUCLEOTIDE SEQUENCE [LARGE SCALE GENOMIC DNA]</scope>
    <source>
        <strain evidence="3">G859</strain>
        <tissue evidence="3">Whole worm</tissue>
    </source>
</reference>
<feature type="domain" description="EGF-like" evidence="2">
    <location>
        <begin position="349"/>
        <end position="383"/>
    </location>
</feature>
<comment type="caution">
    <text evidence="1">Lacks conserved residue(s) required for the propagation of feature annotation.</text>
</comment>
<evidence type="ECO:0000313" key="3">
    <source>
        <dbReference type="EMBL" id="KAK5979875.1"/>
    </source>
</evidence>
<dbReference type="Pfam" id="PF23623">
    <property type="entry name" value="GBD_IRG7_N"/>
    <property type="match status" value="1"/>
</dbReference>
<sequence>MLVDFRVKSVIIAKKFSLVFRTWRHDKEVEVFEHPEGRRRAAKGFSTYTQPYGAAAASQRLSSSKCDTPGYTGEFCEYPICIKTNPDVPVIPEDETTSIDAATLFNCTENYGIFVDETMYEINIDIEMELPLNPTFTLQGDDGQTYAPDMIVQQARDRYQALYFVLPPGHYVLTPSADLKTSSCILLVRAKTPIAVYGGFIIGEGPDTERSDFPQSYTYYKEPAAVVVHGNFLRYPATLKTINFIGNENTVYRPRLLTPRFNCAYEYMFETFYCKKTGSYVYQVEGISFQGNVFRRLAPFNCLVNPGTQPPSVPVPTTSPAPLVRCKNNGVYIKNLDGTNYCYCTGLFSGPDCGTRLCANGGTLDTSTNRCLCAEGFAGEFCENVFCNDNTGFTFDAEHPTLTLVVRTRVQLADVIRQVSNAVTAVINDLSFDPDYLTRFVLVTFNNQQITTNTYGNAEALIRALDDAAKTTDTNGTCVDTDFIALG</sequence>
<dbReference type="EMBL" id="WIXE01007896">
    <property type="protein sequence ID" value="KAK5979875.1"/>
    <property type="molecule type" value="Genomic_DNA"/>
</dbReference>
<dbReference type="SMART" id="SM00604">
    <property type="entry name" value="MD"/>
    <property type="match status" value="1"/>
</dbReference>
<dbReference type="PROSITE" id="PS00022">
    <property type="entry name" value="EGF_1"/>
    <property type="match status" value="1"/>
</dbReference>
<dbReference type="PROSITE" id="PS01186">
    <property type="entry name" value="EGF_2"/>
    <property type="match status" value="1"/>
</dbReference>
<evidence type="ECO:0000259" key="2">
    <source>
        <dbReference type="PROSITE" id="PS50026"/>
    </source>
</evidence>
<keyword evidence="1" id="KW-0245">EGF-like domain</keyword>
<keyword evidence="1" id="KW-1015">Disulfide bond</keyword>
<proteinExistence type="predicted"/>
<protein>
    <recommendedName>
        <fullName evidence="2">EGF-like domain-containing protein</fullName>
    </recommendedName>
</protein>
<dbReference type="InterPro" id="IPR057086">
    <property type="entry name" value="GBD_Irg-7_N"/>
</dbReference>
<dbReference type="InterPro" id="IPR000742">
    <property type="entry name" value="EGF"/>
</dbReference>
<dbReference type="PANTHER" id="PTHR47324">
    <property type="entry name" value="PROTEIN IRG-7-RELATED"/>
    <property type="match status" value="1"/>
</dbReference>
<evidence type="ECO:0000313" key="4">
    <source>
        <dbReference type="Proteomes" id="UP001331761"/>
    </source>
</evidence>